<evidence type="ECO:0000313" key="4">
    <source>
        <dbReference type="Proteomes" id="UP000232122"/>
    </source>
</evidence>
<reference evidence="2" key="3">
    <citation type="submission" date="2023-10" db="EMBL/GenBank/DDBJ databases">
        <authorList>
            <person name="Picardeau M."/>
            <person name="Thibeaux R."/>
        </authorList>
    </citation>
    <scope>NUCLEOTIDE SEQUENCE</scope>
    <source>
        <strain evidence="2">ATI7-C-A5</strain>
    </source>
</reference>
<evidence type="ECO:0000313" key="3">
    <source>
        <dbReference type="EMBL" id="PJZ94613.1"/>
    </source>
</evidence>
<keyword evidence="1" id="KW-0472">Membrane</keyword>
<evidence type="ECO:0000256" key="1">
    <source>
        <dbReference type="SAM" id="Phobius"/>
    </source>
</evidence>
<dbReference type="EMBL" id="NPEF02000001">
    <property type="protein sequence ID" value="MDV6234275.1"/>
    <property type="molecule type" value="Genomic_DNA"/>
</dbReference>
<proteinExistence type="predicted"/>
<dbReference type="OrthoDB" id="324053at2"/>
<accession>A0A2N0BQP1</accession>
<dbReference type="RefSeq" id="WP_100745373.1">
    <property type="nucleotide sequence ID" value="NZ_NPEF02000001.1"/>
</dbReference>
<dbReference type="AlphaFoldDB" id="A0A2N0BDJ2"/>
<feature type="transmembrane region" description="Helical" evidence="1">
    <location>
        <begin position="42"/>
        <end position="60"/>
    </location>
</feature>
<feature type="transmembrane region" description="Helical" evidence="1">
    <location>
        <begin position="141"/>
        <end position="159"/>
    </location>
</feature>
<feature type="transmembrane region" description="Helical" evidence="1">
    <location>
        <begin position="6"/>
        <end position="30"/>
    </location>
</feature>
<name>A0A2N0BDJ2_9LEPT</name>
<reference evidence="2 4" key="2">
    <citation type="journal article" date="2018" name="Microb. Genom.">
        <title>Deciphering the unexplored Leptospira diversity from soils uncovers genomic evolution to virulence.</title>
        <authorList>
            <person name="Thibeaux R."/>
            <person name="Iraola G."/>
            <person name="Ferres I."/>
            <person name="Bierque E."/>
            <person name="Girault D."/>
            <person name="Soupe-Gilbert M.E."/>
            <person name="Picardeau M."/>
            <person name="Goarant C."/>
        </authorList>
    </citation>
    <scope>NUCLEOTIDE SEQUENCE [LARGE SCALE GENOMIC DNA]</scope>
    <source>
        <strain evidence="2 4">ATI7-C-A5</strain>
    </source>
</reference>
<evidence type="ECO:0000313" key="2">
    <source>
        <dbReference type="EMBL" id="MDV6234275.1"/>
    </source>
</evidence>
<feature type="transmembrane region" description="Helical" evidence="1">
    <location>
        <begin position="72"/>
        <end position="90"/>
    </location>
</feature>
<accession>A0A2N0BDJ2</accession>
<comment type="caution">
    <text evidence="3">The sequence shown here is derived from an EMBL/GenBank/DDBJ whole genome shotgun (WGS) entry which is preliminary data.</text>
</comment>
<organism evidence="3">
    <name type="scientific">Leptospira ellisii</name>
    <dbReference type="NCBI Taxonomy" id="2023197"/>
    <lineage>
        <taxon>Bacteria</taxon>
        <taxon>Pseudomonadati</taxon>
        <taxon>Spirochaetota</taxon>
        <taxon>Spirochaetia</taxon>
        <taxon>Leptospirales</taxon>
        <taxon>Leptospiraceae</taxon>
        <taxon>Leptospira</taxon>
    </lineage>
</organism>
<keyword evidence="4" id="KW-1185">Reference proteome</keyword>
<sequence>METNSIPVYISAFTLASCGTLVAILSVFFMRKSVSEPLNEPAYGFLVVLAFLIGQWFLGLREFFFRFDLPPRLLIGVLSTLILFVGFGFTKRAHRNLTRLGSADLCLFQIWRILPEVLIVLLVREGLISDIMTIKGRNFDVWVPITAPILFLLVSKGILSKKWILGWNATAIAVLGVTVFTGIASAPFPFRILFTDPPNIVVTQYPVCFLPLFMVPLAFAGHILGIAIGWKEWRTEGNVAVSSSI</sequence>
<dbReference type="Proteomes" id="UP000232122">
    <property type="component" value="Unassembled WGS sequence"/>
</dbReference>
<gene>
    <name evidence="2" type="ORF">CH379_001355</name>
    <name evidence="3" type="ORF">CH379_01630</name>
</gene>
<reference evidence="3" key="1">
    <citation type="submission" date="2017-07" db="EMBL/GenBank/DDBJ databases">
        <title>Leptospira spp. isolated from tropical soils.</title>
        <authorList>
            <person name="Thibeaux R."/>
            <person name="Iraola G."/>
            <person name="Ferres I."/>
            <person name="Bierque E."/>
            <person name="Girault D."/>
            <person name="Soupe-Gilbert M.-E."/>
            <person name="Picardeau M."/>
            <person name="Goarant C."/>
        </authorList>
    </citation>
    <scope>NUCLEOTIDE SEQUENCE [LARGE SCALE GENOMIC DNA]</scope>
    <source>
        <strain evidence="3">ATI7-C-A5</strain>
    </source>
</reference>
<feature type="transmembrane region" description="Helical" evidence="1">
    <location>
        <begin position="171"/>
        <end position="190"/>
    </location>
</feature>
<feature type="transmembrane region" description="Helical" evidence="1">
    <location>
        <begin position="210"/>
        <end position="230"/>
    </location>
</feature>
<protein>
    <submittedName>
        <fullName evidence="3">Uncharacterized protein</fullName>
    </submittedName>
</protein>
<keyword evidence="1" id="KW-0812">Transmembrane</keyword>
<dbReference type="EMBL" id="NPEF01000009">
    <property type="protein sequence ID" value="PJZ94613.1"/>
    <property type="molecule type" value="Genomic_DNA"/>
</dbReference>
<keyword evidence="1" id="KW-1133">Transmembrane helix</keyword>